<protein>
    <submittedName>
        <fullName evidence="1">Uncharacterized protein</fullName>
    </submittedName>
</protein>
<sequence length="80" mass="8746">MTALNPWKDQIRANCTQDGYFNPAWGLTLLGRLPTPPLSDFLPVQDSSFITAWGLTPPGRPLTPLPGDIVPVQDGHFDSD</sequence>
<dbReference type="HOGENOM" id="CLU_2593954_0_0_1"/>
<dbReference type="AlphaFoldDB" id="A0A0E0KNS7"/>
<organism evidence="1">
    <name type="scientific">Oryza punctata</name>
    <name type="common">Red rice</name>
    <dbReference type="NCBI Taxonomy" id="4537"/>
    <lineage>
        <taxon>Eukaryota</taxon>
        <taxon>Viridiplantae</taxon>
        <taxon>Streptophyta</taxon>
        <taxon>Embryophyta</taxon>
        <taxon>Tracheophyta</taxon>
        <taxon>Spermatophyta</taxon>
        <taxon>Magnoliopsida</taxon>
        <taxon>Liliopsida</taxon>
        <taxon>Poales</taxon>
        <taxon>Poaceae</taxon>
        <taxon>BOP clade</taxon>
        <taxon>Oryzoideae</taxon>
        <taxon>Oryzeae</taxon>
        <taxon>Oryzinae</taxon>
        <taxon>Oryza</taxon>
    </lineage>
</organism>
<proteinExistence type="predicted"/>
<name>A0A0E0KNS7_ORYPU</name>
<accession>A0A0E0KNS7</accession>
<reference evidence="1" key="2">
    <citation type="submission" date="2018-05" db="EMBL/GenBank/DDBJ databases">
        <title>OpunRS2 (Oryza punctata Reference Sequence Version 2).</title>
        <authorList>
            <person name="Zhang J."/>
            <person name="Kudrna D."/>
            <person name="Lee S."/>
            <person name="Talag J."/>
            <person name="Welchert J."/>
            <person name="Wing R.A."/>
        </authorList>
    </citation>
    <scope>NUCLEOTIDE SEQUENCE [LARGE SCALE GENOMIC DNA]</scope>
</reference>
<dbReference type="EnsemblPlants" id="OPUNC04G05610.1">
    <property type="protein sequence ID" value="OPUNC04G05610.1"/>
    <property type="gene ID" value="OPUNC04G05610"/>
</dbReference>
<keyword evidence="2" id="KW-1185">Reference proteome</keyword>
<dbReference type="Proteomes" id="UP000026962">
    <property type="component" value="Chromosome 4"/>
</dbReference>
<evidence type="ECO:0000313" key="2">
    <source>
        <dbReference type="Proteomes" id="UP000026962"/>
    </source>
</evidence>
<dbReference type="Gramene" id="OPUNC04G05610.1">
    <property type="protein sequence ID" value="OPUNC04G05610.1"/>
    <property type="gene ID" value="OPUNC04G05610"/>
</dbReference>
<reference evidence="1" key="1">
    <citation type="submission" date="2015-04" db="UniProtKB">
        <authorList>
            <consortium name="EnsemblPlants"/>
        </authorList>
    </citation>
    <scope>IDENTIFICATION</scope>
</reference>
<evidence type="ECO:0000313" key="1">
    <source>
        <dbReference type="EnsemblPlants" id="OPUNC04G05610.1"/>
    </source>
</evidence>